<feature type="domain" description="C2H2-type" evidence="11">
    <location>
        <begin position="426"/>
        <end position="453"/>
    </location>
</feature>
<evidence type="ECO:0000256" key="6">
    <source>
        <dbReference type="ARBA" id="ARBA00023015"/>
    </source>
</evidence>
<dbReference type="FunFam" id="3.30.160.60:FF:000774">
    <property type="entry name" value="Zinc finger protein"/>
    <property type="match status" value="1"/>
</dbReference>
<keyword evidence="3" id="KW-0677">Repeat</keyword>
<dbReference type="Proteomes" id="UP001318040">
    <property type="component" value="Chromosome 1"/>
</dbReference>
<dbReference type="InterPro" id="IPR036236">
    <property type="entry name" value="Znf_C2H2_sf"/>
</dbReference>
<dbReference type="Pfam" id="PF13894">
    <property type="entry name" value="zf-C2H2_4"/>
    <property type="match status" value="1"/>
</dbReference>
<comment type="subcellular location">
    <subcellularLocation>
        <location evidence="1">Nucleus</location>
    </subcellularLocation>
</comment>
<dbReference type="RefSeq" id="XP_032810522.1">
    <property type="nucleotide sequence ID" value="XM_032954631.1"/>
</dbReference>
<keyword evidence="5" id="KW-0862">Zinc</keyword>
<evidence type="ECO:0000256" key="2">
    <source>
        <dbReference type="ARBA" id="ARBA00022723"/>
    </source>
</evidence>
<dbReference type="FunFam" id="3.30.160.60:FF:000557">
    <property type="entry name" value="zinc finger and SCAN domain-containing protein 29"/>
    <property type="match status" value="1"/>
</dbReference>
<feature type="domain" description="C2H2-type" evidence="11">
    <location>
        <begin position="482"/>
        <end position="506"/>
    </location>
</feature>
<dbReference type="SUPFAM" id="SSF57667">
    <property type="entry name" value="beta-beta-alpha zinc fingers"/>
    <property type="match status" value="2"/>
</dbReference>
<evidence type="ECO:0000256" key="10">
    <source>
        <dbReference type="PROSITE-ProRule" id="PRU00042"/>
    </source>
</evidence>
<dbReference type="KEGG" id="pmrn:116942565"/>
<accession>A0AAJ7T3D3</accession>
<keyword evidence="9" id="KW-0539">Nucleus</keyword>
<keyword evidence="12" id="KW-1185">Reference proteome</keyword>
<evidence type="ECO:0000256" key="1">
    <source>
        <dbReference type="ARBA" id="ARBA00004123"/>
    </source>
</evidence>
<evidence type="ECO:0000256" key="9">
    <source>
        <dbReference type="ARBA" id="ARBA00023242"/>
    </source>
</evidence>
<evidence type="ECO:0000256" key="4">
    <source>
        <dbReference type="ARBA" id="ARBA00022771"/>
    </source>
</evidence>
<protein>
    <submittedName>
        <fullName evidence="13">Zinc finger protein Gfi-1b-like isoform X1</fullName>
    </submittedName>
</protein>
<gene>
    <name evidence="13" type="primary">LOC116942565</name>
</gene>
<reference evidence="13" key="1">
    <citation type="submission" date="2025-08" db="UniProtKB">
        <authorList>
            <consortium name="RefSeq"/>
        </authorList>
    </citation>
    <scope>IDENTIFICATION</scope>
    <source>
        <tissue evidence="13">Sperm</tissue>
    </source>
</reference>
<sequence>MYSIHIPTELAHTIEWFLPACFFVILFFDGKSLRSLNALNQLVAAERSTSAHQPTHQPTPIFDDKVSQMACVVASPQLESSGDFLAWLEMQGVNAEVARAMDSELGIRDYGVLCACVGDGLVRAELLATARDRLPFGFYAVLRQVVKALQDAKHHDAGTPRWDDAAASSPGDVTLGGLVDLLLTLFSGLSRELLLSVQRMGNIDNKRACPAGSPSTAWVGHPENIAMNENNDYTPNDEDGENLISDVGGSDAVDTKDAVDALSSIKLEALEGACGIEDDSGFIIQDVVSSNADNVGSCSQLQHQNPHQKTGGKMQRNFKAEEMQDMSPGELLMPNPLKTQHFIGQQECPNGIEDFPIDGQVPAADEPDASDNQLYMLMGATSRSPKLNVAAKSAKKPYQCTVCKKSFAWVSLLKYHHRIHTGEKPYHCKMCNRSFAQSCNLKVHMRTHTGEKPYQCRFCNQSFVCSGSLKSHIRVHTGERPYRCDICNSCFSQSHHLKAHQRTHRP</sequence>
<dbReference type="InterPro" id="IPR013087">
    <property type="entry name" value="Znf_C2H2_type"/>
</dbReference>
<dbReference type="FunFam" id="3.30.160.60:FF:002343">
    <property type="entry name" value="Zinc finger protein 33A"/>
    <property type="match status" value="1"/>
</dbReference>
<dbReference type="GO" id="GO:0000978">
    <property type="term" value="F:RNA polymerase II cis-regulatory region sequence-specific DNA binding"/>
    <property type="evidence" value="ECO:0007669"/>
    <property type="project" value="TreeGrafter"/>
</dbReference>
<name>A0AAJ7T3D3_PETMA</name>
<dbReference type="FunFam" id="3.30.160.60:FF:000213">
    <property type="entry name" value="Zinc finger protein 624"/>
    <property type="match status" value="1"/>
</dbReference>
<proteinExistence type="predicted"/>
<dbReference type="GO" id="GO:0005634">
    <property type="term" value="C:nucleus"/>
    <property type="evidence" value="ECO:0007669"/>
    <property type="project" value="UniProtKB-SubCell"/>
</dbReference>
<dbReference type="AlphaFoldDB" id="A0AAJ7T3D3"/>
<dbReference type="GO" id="GO:0008270">
    <property type="term" value="F:zinc ion binding"/>
    <property type="evidence" value="ECO:0007669"/>
    <property type="project" value="UniProtKB-KW"/>
</dbReference>
<dbReference type="Gene3D" id="3.30.160.60">
    <property type="entry name" value="Classic Zinc Finger"/>
    <property type="match status" value="4"/>
</dbReference>
<dbReference type="SMART" id="SM00355">
    <property type="entry name" value="ZnF_C2H2"/>
    <property type="match status" value="4"/>
</dbReference>
<dbReference type="PANTHER" id="PTHR23235">
    <property type="entry name" value="KRUEPPEL-LIKE TRANSCRIPTION FACTOR"/>
    <property type="match status" value="1"/>
</dbReference>
<feature type="domain" description="C2H2-type" evidence="11">
    <location>
        <begin position="454"/>
        <end position="481"/>
    </location>
</feature>
<dbReference type="GO" id="GO:0000981">
    <property type="term" value="F:DNA-binding transcription factor activity, RNA polymerase II-specific"/>
    <property type="evidence" value="ECO:0007669"/>
    <property type="project" value="TreeGrafter"/>
</dbReference>
<dbReference type="PANTHER" id="PTHR23235:SF142">
    <property type="entry name" value="ZINC FINGER PROTEIN 384"/>
    <property type="match status" value="1"/>
</dbReference>
<keyword evidence="6" id="KW-0805">Transcription regulation</keyword>
<dbReference type="Pfam" id="PF00096">
    <property type="entry name" value="zf-C2H2"/>
    <property type="match status" value="2"/>
</dbReference>
<keyword evidence="7" id="KW-0238">DNA-binding</keyword>
<keyword evidence="4 10" id="KW-0863">Zinc-finger</keyword>
<dbReference type="PROSITE" id="PS00028">
    <property type="entry name" value="ZINC_FINGER_C2H2_1"/>
    <property type="match status" value="4"/>
</dbReference>
<keyword evidence="8" id="KW-0804">Transcription</keyword>
<dbReference type="PROSITE" id="PS50157">
    <property type="entry name" value="ZINC_FINGER_C2H2_2"/>
    <property type="match status" value="4"/>
</dbReference>
<evidence type="ECO:0000256" key="3">
    <source>
        <dbReference type="ARBA" id="ARBA00022737"/>
    </source>
</evidence>
<evidence type="ECO:0000256" key="7">
    <source>
        <dbReference type="ARBA" id="ARBA00023125"/>
    </source>
</evidence>
<evidence type="ECO:0000256" key="5">
    <source>
        <dbReference type="ARBA" id="ARBA00022833"/>
    </source>
</evidence>
<evidence type="ECO:0000259" key="11">
    <source>
        <dbReference type="PROSITE" id="PS50157"/>
    </source>
</evidence>
<evidence type="ECO:0000313" key="13">
    <source>
        <dbReference type="RefSeq" id="XP_032810522.1"/>
    </source>
</evidence>
<evidence type="ECO:0000256" key="8">
    <source>
        <dbReference type="ARBA" id="ARBA00023163"/>
    </source>
</evidence>
<organism evidence="12 13">
    <name type="scientific">Petromyzon marinus</name>
    <name type="common">Sea lamprey</name>
    <dbReference type="NCBI Taxonomy" id="7757"/>
    <lineage>
        <taxon>Eukaryota</taxon>
        <taxon>Metazoa</taxon>
        <taxon>Chordata</taxon>
        <taxon>Craniata</taxon>
        <taxon>Vertebrata</taxon>
        <taxon>Cyclostomata</taxon>
        <taxon>Hyperoartia</taxon>
        <taxon>Petromyzontiformes</taxon>
        <taxon>Petromyzontidae</taxon>
        <taxon>Petromyzon</taxon>
    </lineage>
</organism>
<evidence type="ECO:0000313" key="12">
    <source>
        <dbReference type="Proteomes" id="UP001318040"/>
    </source>
</evidence>
<keyword evidence="2" id="KW-0479">Metal-binding</keyword>
<feature type="domain" description="C2H2-type" evidence="11">
    <location>
        <begin position="398"/>
        <end position="425"/>
    </location>
</feature>